<evidence type="ECO:0000313" key="2">
    <source>
        <dbReference type="EMBL" id="SIS13731.1"/>
    </source>
</evidence>
<keyword evidence="3" id="KW-1185">Reference proteome</keyword>
<reference evidence="3" key="1">
    <citation type="submission" date="2017-01" db="EMBL/GenBank/DDBJ databases">
        <authorList>
            <person name="Varghese N."/>
            <person name="Submissions S."/>
        </authorList>
    </citation>
    <scope>NUCLEOTIDE SEQUENCE [LARGE SCALE GENOMIC DNA]</scope>
    <source>
        <strain evidence="3">type strain: HArc-</strain>
    </source>
</reference>
<dbReference type="Proteomes" id="UP000185936">
    <property type="component" value="Unassembled WGS sequence"/>
</dbReference>
<name>A0A1N7GM89_9EURY</name>
<dbReference type="AlphaFoldDB" id="A0A1N7GM89"/>
<dbReference type="InterPro" id="IPR040624">
    <property type="entry name" value="HalOD1"/>
</dbReference>
<sequence>MVMYTAPLYEERQLMTSGRLVATVRNAVAAVECATPNSIEPVSEVVDKEALRTLVETSPQCTTESSVCVSFELSRCAVFVYQDGRIVAFPVELVPDRPAGIGLANCPTDFERTLSNVVQTAHQTGIDVCGSWSLRNGSAGPDLEVAISEITNPAHEKDGERTVRTDRF</sequence>
<protein>
    <recommendedName>
        <fullName evidence="1">Halobacterial output domain-containing protein</fullName>
    </recommendedName>
</protein>
<proteinExistence type="predicted"/>
<accession>A0A1N7GM89</accession>
<gene>
    <name evidence="2" type="ORF">SAMN05421752_11387</name>
</gene>
<evidence type="ECO:0000313" key="3">
    <source>
        <dbReference type="Proteomes" id="UP000185936"/>
    </source>
</evidence>
<organism evidence="2 3">
    <name type="scientific">Natronorubrum thiooxidans</name>
    <dbReference type="NCBI Taxonomy" id="308853"/>
    <lineage>
        <taxon>Archaea</taxon>
        <taxon>Methanobacteriati</taxon>
        <taxon>Methanobacteriota</taxon>
        <taxon>Stenosarchaea group</taxon>
        <taxon>Halobacteria</taxon>
        <taxon>Halobacteriales</taxon>
        <taxon>Natrialbaceae</taxon>
        <taxon>Natronorubrum</taxon>
    </lineage>
</organism>
<feature type="domain" description="Halobacterial output" evidence="1">
    <location>
        <begin position="20"/>
        <end position="87"/>
    </location>
</feature>
<evidence type="ECO:0000259" key="1">
    <source>
        <dbReference type="Pfam" id="PF18545"/>
    </source>
</evidence>
<dbReference type="EMBL" id="FTNR01000013">
    <property type="protein sequence ID" value="SIS13731.1"/>
    <property type="molecule type" value="Genomic_DNA"/>
</dbReference>
<dbReference type="Pfam" id="PF18545">
    <property type="entry name" value="HalOD1"/>
    <property type="match status" value="1"/>
</dbReference>